<accession>A0A3P7JNE2</accession>
<evidence type="ECO:0000256" key="1">
    <source>
        <dbReference type="SAM" id="Phobius"/>
    </source>
</evidence>
<keyword evidence="3" id="KW-1185">Reference proteome</keyword>
<reference evidence="2 3" key="1">
    <citation type="submission" date="2018-11" db="EMBL/GenBank/DDBJ databases">
        <authorList>
            <consortium name="Pathogen Informatics"/>
        </authorList>
    </citation>
    <scope>NUCLEOTIDE SEQUENCE [LARGE SCALE GENOMIC DNA]</scope>
</reference>
<dbReference type="Gene3D" id="3.30.70.270">
    <property type="match status" value="1"/>
</dbReference>
<keyword evidence="1" id="KW-0812">Transmembrane</keyword>
<dbReference type="EMBL" id="UYYB01099960">
    <property type="protein sequence ID" value="VDM77727.1"/>
    <property type="molecule type" value="Genomic_DNA"/>
</dbReference>
<name>A0A3P7JNE2_STRVU</name>
<evidence type="ECO:0000313" key="2">
    <source>
        <dbReference type="EMBL" id="VDM77727.1"/>
    </source>
</evidence>
<evidence type="ECO:0000313" key="3">
    <source>
        <dbReference type="Proteomes" id="UP000270094"/>
    </source>
</evidence>
<keyword evidence="1" id="KW-0472">Membrane</keyword>
<proteinExistence type="predicted"/>
<dbReference type="InterPro" id="IPR043128">
    <property type="entry name" value="Rev_trsase/Diguanyl_cyclase"/>
</dbReference>
<dbReference type="OrthoDB" id="5920491at2759"/>
<sequence length="205" mass="23638">MADKELMQTDLLKIAIDIENSVPKNNFDRVLPIVLVEKKDRSEESGFSRLDLLTDTALGDLLSSEVFCYIDDVMMCAKTKERHLELLKQVHDRIRSERSILHSKMRRSCEYFWAWLRTIANFVGFSFSVFFWNDITKGKGFGTKSIIRKKYEKNDIHSFSFVAACVDKARDSSKPFVIRTDASTYESSAVLLRDGEDKQLHPIPS</sequence>
<keyword evidence="1" id="KW-1133">Transmembrane helix</keyword>
<dbReference type="InterPro" id="IPR043502">
    <property type="entry name" value="DNA/RNA_pol_sf"/>
</dbReference>
<dbReference type="AlphaFoldDB" id="A0A3P7JNE2"/>
<gene>
    <name evidence="2" type="ORF">SVUK_LOCUS12725</name>
</gene>
<organism evidence="2 3">
    <name type="scientific">Strongylus vulgaris</name>
    <name type="common">Blood worm</name>
    <dbReference type="NCBI Taxonomy" id="40348"/>
    <lineage>
        <taxon>Eukaryota</taxon>
        <taxon>Metazoa</taxon>
        <taxon>Ecdysozoa</taxon>
        <taxon>Nematoda</taxon>
        <taxon>Chromadorea</taxon>
        <taxon>Rhabditida</taxon>
        <taxon>Rhabditina</taxon>
        <taxon>Rhabditomorpha</taxon>
        <taxon>Strongyloidea</taxon>
        <taxon>Strongylidae</taxon>
        <taxon>Strongylus</taxon>
    </lineage>
</organism>
<dbReference type="SUPFAM" id="SSF56672">
    <property type="entry name" value="DNA/RNA polymerases"/>
    <property type="match status" value="1"/>
</dbReference>
<protein>
    <recommendedName>
        <fullName evidence="4">Reverse transcriptase domain-containing protein</fullName>
    </recommendedName>
</protein>
<dbReference type="Proteomes" id="UP000270094">
    <property type="component" value="Unassembled WGS sequence"/>
</dbReference>
<feature type="transmembrane region" description="Helical" evidence="1">
    <location>
        <begin position="111"/>
        <end position="132"/>
    </location>
</feature>
<evidence type="ECO:0008006" key="4">
    <source>
        <dbReference type="Google" id="ProtNLM"/>
    </source>
</evidence>